<dbReference type="AlphaFoldDB" id="A0A4R2JCD7"/>
<accession>A0A4R2JCD7</accession>
<reference evidence="1 2" key="1">
    <citation type="submission" date="2019-03" db="EMBL/GenBank/DDBJ databases">
        <title>Genomic Encyclopedia of Type Strains, Phase IV (KMG-IV): sequencing the most valuable type-strain genomes for metagenomic binning, comparative biology and taxonomic classification.</title>
        <authorList>
            <person name="Goeker M."/>
        </authorList>
    </citation>
    <scope>NUCLEOTIDE SEQUENCE [LARGE SCALE GENOMIC DNA]</scope>
    <source>
        <strain evidence="1 2">DSM 45934</strain>
    </source>
</reference>
<dbReference type="Proteomes" id="UP000295680">
    <property type="component" value="Unassembled WGS sequence"/>
</dbReference>
<evidence type="ECO:0000313" key="2">
    <source>
        <dbReference type="Proteomes" id="UP000295680"/>
    </source>
</evidence>
<dbReference type="OrthoDB" id="4212258at2"/>
<gene>
    <name evidence="1" type="ORF">EV192_110371</name>
</gene>
<comment type="caution">
    <text evidence="1">The sequence shown here is derived from an EMBL/GenBank/DDBJ whole genome shotgun (WGS) entry which is preliminary data.</text>
</comment>
<dbReference type="RefSeq" id="WP_132123723.1">
    <property type="nucleotide sequence ID" value="NZ_SLWS01000010.1"/>
</dbReference>
<keyword evidence="2" id="KW-1185">Reference proteome</keyword>
<name>A0A4R2JCD7_9PSEU</name>
<protein>
    <submittedName>
        <fullName evidence="1">Uncharacterized protein</fullName>
    </submittedName>
</protein>
<dbReference type="EMBL" id="SLWS01000010">
    <property type="protein sequence ID" value="TCO53779.1"/>
    <property type="molecule type" value="Genomic_DNA"/>
</dbReference>
<evidence type="ECO:0000313" key="1">
    <source>
        <dbReference type="EMBL" id="TCO53779.1"/>
    </source>
</evidence>
<organism evidence="1 2">
    <name type="scientific">Actinocrispum wychmicini</name>
    <dbReference type="NCBI Taxonomy" id="1213861"/>
    <lineage>
        <taxon>Bacteria</taxon>
        <taxon>Bacillati</taxon>
        <taxon>Actinomycetota</taxon>
        <taxon>Actinomycetes</taxon>
        <taxon>Pseudonocardiales</taxon>
        <taxon>Pseudonocardiaceae</taxon>
        <taxon>Actinocrispum</taxon>
    </lineage>
</organism>
<proteinExistence type="predicted"/>
<sequence length="156" mass="17031">METIRLADGDPAWMFPPGTFTADIAASLATSSRRLRATLPGGRAGLCHEGLEYSLLPDGKCCVSGFAENDLVSFTVELRPPGYYSAETSTWEVDAEISVRCDHNVDCGTHTVECREVTGLTSPDQAVATLAQLIEWLAQRAAEVPAEQWREMDPER</sequence>